<evidence type="ECO:0000256" key="1">
    <source>
        <dbReference type="ARBA" id="ARBA00022801"/>
    </source>
</evidence>
<feature type="domain" description="Beta-galactosidase galactose-binding" evidence="3">
    <location>
        <begin position="32"/>
        <end position="78"/>
    </location>
</feature>
<dbReference type="Gene3D" id="2.60.120.260">
    <property type="entry name" value="Galactose-binding domain-like"/>
    <property type="match status" value="1"/>
</dbReference>
<dbReference type="GO" id="GO:0005975">
    <property type="term" value="P:carbohydrate metabolic process"/>
    <property type="evidence" value="ECO:0007669"/>
    <property type="project" value="InterPro"/>
</dbReference>
<feature type="non-terminal residue" evidence="4">
    <location>
        <position position="1"/>
    </location>
</feature>
<evidence type="ECO:0000256" key="2">
    <source>
        <dbReference type="ARBA" id="ARBA00023295"/>
    </source>
</evidence>
<dbReference type="SUPFAM" id="SSF49785">
    <property type="entry name" value="Galactose-binding domain-like"/>
    <property type="match status" value="1"/>
</dbReference>
<evidence type="ECO:0000259" key="3">
    <source>
        <dbReference type="Pfam" id="PF21467"/>
    </source>
</evidence>
<evidence type="ECO:0000313" key="4">
    <source>
        <dbReference type="EMBL" id="AIA92735.1"/>
    </source>
</evidence>
<dbReference type="Pfam" id="PF21467">
    <property type="entry name" value="BetaGal_gal-bd"/>
    <property type="match status" value="1"/>
</dbReference>
<organism evidence="4">
    <name type="scientific">uncultured Burkholderia sp</name>
    <dbReference type="NCBI Taxonomy" id="188058"/>
    <lineage>
        <taxon>Bacteria</taxon>
        <taxon>Pseudomonadati</taxon>
        <taxon>Pseudomonadota</taxon>
        <taxon>Betaproteobacteria</taxon>
        <taxon>Burkholderiales</taxon>
        <taxon>Burkholderiaceae</taxon>
        <taxon>Burkholderia</taxon>
        <taxon>environmental samples</taxon>
    </lineage>
</organism>
<dbReference type="InterPro" id="IPR008979">
    <property type="entry name" value="Galactose-bd-like_sf"/>
</dbReference>
<dbReference type="AlphaFoldDB" id="A0A060CI54"/>
<dbReference type="InterPro" id="IPR001944">
    <property type="entry name" value="Glycoside_Hdrlase_35"/>
</dbReference>
<dbReference type="EMBL" id="KF125407">
    <property type="protein sequence ID" value="AIA92735.1"/>
    <property type="molecule type" value="Genomic_DNA"/>
</dbReference>
<sequence length="98" mass="11233">PLDDATVAALRPLARARTARACLRARPEVTREGDAYLDMSAWNKGYVWVNGHLLGRYWQIGPQQRLYCPRGWLKPGANEVLILDLHRTTPPRYAARRH</sequence>
<accession>A0A060CI54</accession>
<keyword evidence="2" id="KW-0326">Glycosidase</keyword>
<protein>
    <submittedName>
        <fullName evidence="4">CAZy families GH35 protein</fullName>
    </submittedName>
</protein>
<proteinExistence type="predicted"/>
<reference evidence="4" key="1">
    <citation type="journal article" date="2013" name="Environ. Microbiol.">
        <title>Seasonally variable intestinal metagenomes of the red palm weevil (Rhynchophorus ferrugineus).</title>
        <authorList>
            <person name="Jia S."/>
            <person name="Zhang X."/>
            <person name="Zhang G."/>
            <person name="Yin A."/>
            <person name="Zhang S."/>
            <person name="Li F."/>
            <person name="Wang L."/>
            <person name="Zhao D."/>
            <person name="Yun Q."/>
            <person name="Tala"/>
            <person name="Wang J."/>
            <person name="Sun G."/>
            <person name="Baabdullah M."/>
            <person name="Yu X."/>
            <person name="Hu S."/>
            <person name="Al-Mssallem I.S."/>
            <person name="Yu J."/>
        </authorList>
    </citation>
    <scope>NUCLEOTIDE SEQUENCE</scope>
</reference>
<dbReference type="PANTHER" id="PTHR23421">
    <property type="entry name" value="BETA-GALACTOSIDASE RELATED"/>
    <property type="match status" value="1"/>
</dbReference>
<dbReference type="GO" id="GO:0004553">
    <property type="term" value="F:hydrolase activity, hydrolyzing O-glycosyl compounds"/>
    <property type="evidence" value="ECO:0007669"/>
    <property type="project" value="InterPro"/>
</dbReference>
<name>A0A060CI54_9BURK</name>
<dbReference type="InterPro" id="IPR048913">
    <property type="entry name" value="BetaGal_gal-bd"/>
</dbReference>
<keyword evidence="1" id="KW-0378">Hydrolase</keyword>